<dbReference type="SUPFAM" id="SSF51905">
    <property type="entry name" value="FAD/NAD(P)-binding domain"/>
    <property type="match status" value="1"/>
</dbReference>
<comment type="similarity">
    <text evidence="3">Belongs to the lysine N(6)-hydroxylase/L-ornithine N(5)-oxygenase family.</text>
</comment>
<keyword evidence="7" id="KW-0560">Oxidoreductase</keyword>
<dbReference type="EMBL" id="CP031769">
    <property type="protein sequence ID" value="AXR08568.1"/>
    <property type="molecule type" value="Genomic_DNA"/>
</dbReference>
<dbReference type="PANTHER" id="PTHR42802:SF1">
    <property type="entry name" value="L-ORNITHINE N(5)-MONOOXYGENASE"/>
    <property type="match status" value="1"/>
</dbReference>
<dbReference type="Pfam" id="PF13434">
    <property type="entry name" value="Lys_Orn_oxgnase"/>
    <property type="match status" value="1"/>
</dbReference>
<evidence type="ECO:0000256" key="6">
    <source>
        <dbReference type="ARBA" id="ARBA00022857"/>
    </source>
</evidence>
<reference evidence="8 9" key="1">
    <citation type="submission" date="2018-08" db="EMBL/GenBank/DDBJ databases">
        <title>Salinimonas sediminis sp. nov., a piezophilic bacterium isolated from a deep-sea sediment sample from the New Britain Trench.</title>
        <authorList>
            <person name="Cao J."/>
        </authorList>
    </citation>
    <scope>NUCLEOTIDE SEQUENCE [LARGE SCALE GENOMIC DNA]</scope>
    <source>
        <strain evidence="8 9">N102</strain>
    </source>
</reference>
<evidence type="ECO:0000256" key="1">
    <source>
        <dbReference type="ARBA" id="ARBA00001974"/>
    </source>
</evidence>
<evidence type="ECO:0000256" key="3">
    <source>
        <dbReference type="ARBA" id="ARBA00007588"/>
    </source>
</evidence>
<protein>
    <submittedName>
        <fullName evidence="8">Alcaligin biosynthesis protein</fullName>
    </submittedName>
</protein>
<dbReference type="GO" id="GO:0016491">
    <property type="term" value="F:oxidoreductase activity"/>
    <property type="evidence" value="ECO:0007669"/>
    <property type="project" value="UniProtKB-KW"/>
</dbReference>
<evidence type="ECO:0000256" key="7">
    <source>
        <dbReference type="ARBA" id="ARBA00023002"/>
    </source>
</evidence>
<sequence length="439" mass="50745">MMTQVYDFIGIGLGPFNLSLAALTAPHQHINAVFFEQRENFNWHPGMMLDDVTLQTPFMSDLVTLADPTSEYSFLNYAKQHNKLYAFYIREDFFLLRKEYNQYCQWVSQSLSNIRFKHTVTKVSFDEAERYYQVEVTSGPTTTVYYARHIVLGTGPQPFLPECARQSNPQVLHSSAYLSRKAQMLEAKRITLVGGGQSAAEIYYDLLQHQGDNGPHIDWITSSPRYFPLEYTKLTLEMTSPEYVDYFYQLPQPTRDTLNKAQKNLYKGINSELINKIYDLLYQRSLDAPPRTRLKTHSRLVALDNCRQQRDISLTFHHEELDQHYRIHSDYVVMATGFNYQMPGFLAPLKEHLSFDKFGRFAVNRQYAIDRAGQGVFVQNAEQHTHGFVSPDLGMACYRNSIILNAIVGGEVYPVEQRIAFQTFDLDDVECVRHKEDAA</sequence>
<accession>A0A346NSR1</accession>
<keyword evidence="9" id="KW-1185">Reference proteome</keyword>
<comment type="pathway">
    <text evidence="2">Siderophore biosynthesis.</text>
</comment>
<dbReference type="Gene3D" id="3.50.50.60">
    <property type="entry name" value="FAD/NAD(P)-binding domain"/>
    <property type="match status" value="1"/>
</dbReference>
<keyword evidence="6" id="KW-0521">NADP</keyword>
<dbReference type="InterPro" id="IPR036188">
    <property type="entry name" value="FAD/NAD-bd_sf"/>
</dbReference>
<dbReference type="AlphaFoldDB" id="A0A346NSR1"/>
<proteinExistence type="inferred from homology"/>
<evidence type="ECO:0000256" key="4">
    <source>
        <dbReference type="ARBA" id="ARBA00022630"/>
    </source>
</evidence>
<evidence type="ECO:0000256" key="2">
    <source>
        <dbReference type="ARBA" id="ARBA00004924"/>
    </source>
</evidence>
<comment type="cofactor">
    <cofactor evidence="1">
        <name>FAD</name>
        <dbReference type="ChEBI" id="CHEBI:57692"/>
    </cofactor>
</comment>
<dbReference type="Proteomes" id="UP000262073">
    <property type="component" value="Chromosome"/>
</dbReference>
<organism evidence="8 9">
    <name type="scientific">Salinimonas sediminis</name>
    <dbReference type="NCBI Taxonomy" id="2303538"/>
    <lineage>
        <taxon>Bacteria</taxon>
        <taxon>Pseudomonadati</taxon>
        <taxon>Pseudomonadota</taxon>
        <taxon>Gammaproteobacteria</taxon>
        <taxon>Alteromonadales</taxon>
        <taxon>Alteromonadaceae</taxon>
        <taxon>Alteromonas/Salinimonas group</taxon>
        <taxon>Salinimonas</taxon>
    </lineage>
</organism>
<keyword evidence="5" id="KW-0274">FAD</keyword>
<dbReference type="OrthoDB" id="7527071at2"/>
<dbReference type="PANTHER" id="PTHR42802">
    <property type="entry name" value="MONOOXYGENASE"/>
    <property type="match status" value="1"/>
</dbReference>
<dbReference type="InterPro" id="IPR025700">
    <property type="entry name" value="Lys/Orn_oxygenase"/>
</dbReference>
<name>A0A346NSR1_9ALTE</name>
<keyword evidence="4" id="KW-0285">Flavoprotein</keyword>
<evidence type="ECO:0000313" key="8">
    <source>
        <dbReference type="EMBL" id="AXR08568.1"/>
    </source>
</evidence>
<evidence type="ECO:0000313" key="9">
    <source>
        <dbReference type="Proteomes" id="UP000262073"/>
    </source>
</evidence>
<dbReference type="KEGG" id="salm:D0Y50_16865"/>
<gene>
    <name evidence="8" type="ORF">D0Y50_16865</name>
</gene>
<evidence type="ECO:0000256" key="5">
    <source>
        <dbReference type="ARBA" id="ARBA00022827"/>
    </source>
</evidence>